<feature type="region of interest" description="Disordered" evidence="1">
    <location>
        <begin position="1"/>
        <end position="22"/>
    </location>
</feature>
<evidence type="ECO:0000313" key="3">
    <source>
        <dbReference type="Proteomes" id="UP000187203"/>
    </source>
</evidence>
<dbReference type="PANTHER" id="PTHR46250">
    <property type="entry name" value="MYB/SANT-LIKE DNA-BINDING DOMAIN PROTEIN-RELATED"/>
    <property type="match status" value="1"/>
</dbReference>
<accession>A0A1R3JXM8</accession>
<dbReference type="PANTHER" id="PTHR46250:SF15">
    <property type="entry name" value="OS01G0523800 PROTEIN"/>
    <property type="match status" value="1"/>
</dbReference>
<dbReference type="OrthoDB" id="1746344at2759"/>
<reference evidence="3" key="1">
    <citation type="submission" date="2013-09" db="EMBL/GenBank/DDBJ databases">
        <title>Corchorus olitorius genome sequencing.</title>
        <authorList>
            <person name="Alam M."/>
            <person name="Haque M.S."/>
            <person name="Islam M.S."/>
            <person name="Emdad E.M."/>
            <person name="Islam M.M."/>
            <person name="Ahmed B."/>
            <person name="Halim A."/>
            <person name="Hossen Q.M.M."/>
            <person name="Hossain M.Z."/>
            <person name="Ahmed R."/>
            <person name="Khan M.M."/>
            <person name="Islam R."/>
            <person name="Rashid M.M."/>
            <person name="Khan S.A."/>
            <person name="Rahman M.S."/>
            <person name="Alam M."/>
            <person name="Yahiya A.S."/>
            <person name="Khan M.S."/>
            <person name="Azam M.S."/>
            <person name="Haque T."/>
            <person name="Lashkar M.Z.H."/>
            <person name="Akhand A.I."/>
            <person name="Morshed G."/>
            <person name="Roy S."/>
            <person name="Uddin K.S."/>
            <person name="Rabeya T."/>
            <person name="Hossain A.S."/>
            <person name="Chowdhury A."/>
            <person name="Snigdha A.R."/>
            <person name="Mortoza M.S."/>
            <person name="Matin S.A."/>
            <person name="Hoque S.M.E."/>
            <person name="Islam M.K."/>
            <person name="Roy D.K."/>
            <person name="Haider R."/>
            <person name="Moosa M.M."/>
            <person name="Elias S.M."/>
            <person name="Hasan A.M."/>
            <person name="Jahan S."/>
            <person name="Shafiuddin M."/>
            <person name="Mahmood N."/>
            <person name="Shommy N.S."/>
        </authorList>
    </citation>
    <scope>NUCLEOTIDE SEQUENCE [LARGE SCALE GENOMIC DNA]</scope>
    <source>
        <strain evidence="3">cv. O-4</strain>
    </source>
</reference>
<organism evidence="2 3">
    <name type="scientific">Corchorus olitorius</name>
    <dbReference type="NCBI Taxonomy" id="93759"/>
    <lineage>
        <taxon>Eukaryota</taxon>
        <taxon>Viridiplantae</taxon>
        <taxon>Streptophyta</taxon>
        <taxon>Embryophyta</taxon>
        <taxon>Tracheophyta</taxon>
        <taxon>Spermatophyta</taxon>
        <taxon>Magnoliopsida</taxon>
        <taxon>eudicotyledons</taxon>
        <taxon>Gunneridae</taxon>
        <taxon>Pentapetalae</taxon>
        <taxon>rosids</taxon>
        <taxon>malvids</taxon>
        <taxon>Malvales</taxon>
        <taxon>Malvaceae</taxon>
        <taxon>Grewioideae</taxon>
        <taxon>Apeibeae</taxon>
        <taxon>Corchorus</taxon>
    </lineage>
</organism>
<protein>
    <submittedName>
        <fullName evidence="2">Uncharacterized protein</fullName>
    </submittedName>
</protein>
<evidence type="ECO:0000313" key="2">
    <source>
        <dbReference type="EMBL" id="OMO99551.1"/>
    </source>
</evidence>
<name>A0A1R3JXM8_9ROSI</name>
<comment type="caution">
    <text evidence="2">The sequence shown here is derived from an EMBL/GenBank/DDBJ whole genome shotgun (WGS) entry which is preliminary data.</text>
</comment>
<dbReference type="EMBL" id="AWUE01015112">
    <property type="protein sequence ID" value="OMO99551.1"/>
    <property type="molecule type" value="Genomic_DNA"/>
</dbReference>
<proteinExistence type="predicted"/>
<keyword evidence="3" id="KW-1185">Reference proteome</keyword>
<dbReference type="Proteomes" id="UP000187203">
    <property type="component" value="Unassembled WGS sequence"/>
</dbReference>
<sequence length="95" mass="10767">MPPKTQQAAEKGKGRVVENSGSKHVWTPRKDVVLVNYLLEISNDTTWRADNGTFRTGYLAELEKRMHERIPSCDVKGDPIYHLGLAFEEAIWGDP</sequence>
<gene>
    <name evidence="2" type="ORF">COLO4_13231</name>
</gene>
<dbReference type="AlphaFoldDB" id="A0A1R3JXM8"/>
<evidence type="ECO:0000256" key="1">
    <source>
        <dbReference type="SAM" id="MobiDB-lite"/>
    </source>
</evidence>